<dbReference type="PANTHER" id="PTHR46426:SF1">
    <property type="entry name" value="PROTEIN DISULFIDE-ISOMERASE TMX3"/>
    <property type="match status" value="1"/>
</dbReference>
<keyword evidence="3 6" id="KW-1133">Transmembrane helix</keyword>
<dbReference type="Proteomes" id="UP001388673">
    <property type="component" value="Unassembled WGS sequence"/>
</dbReference>
<dbReference type="Pfam" id="PF00085">
    <property type="entry name" value="Thioredoxin"/>
    <property type="match status" value="2"/>
</dbReference>
<keyword evidence="4 6" id="KW-0472">Membrane</keyword>
<evidence type="ECO:0000256" key="5">
    <source>
        <dbReference type="ARBA" id="ARBA00045246"/>
    </source>
</evidence>
<dbReference type="GeneID" id="92179341"/>
<keyword evidence="10" id="KW-1185">Reference proteome</keyword>
<evidence type="ECO:0000313" key="10">
    <source>
        <dbReference type="Proteomes" id="UP001388673"/>
    </source>
</evidence>
<keyword evidence="2 6" id="KW-0812">Transmembrane</keyword>
<reference evidence="9 10" key="1">
    <citation type="journal article" date="2024" name="bioRxiv">
        <title>Comparative genomics of Cryptococcus and Kwoniella reveals pathogenesis evolution and contrasting karyotype dynamics via intercentromeric recombination or chromosome fusion.</title>
        <authorList>
            <person name="Coelho M.A."/>
            <person name="David-Palma M."/>
            <person name="Shea T."/>
            <person name="Bowers K."/>
            <person name="McGinley-Smith S."/>
            <person name="Mohammad A.W."/>
            <person name="Gnirke A."/>
            <person name="Yurkov A.M."/>
            <person name="Nowrousian M."/>
            <person name="Sun S."/>
            <person name="Cuomo C.A."/>
            <person name="Heitman J."/>
        </authorList>
    </citation>
    <scope>NUCLEOTIDE SEQUENCE [LARGE SCALE GENOMIC DNA]</scope>
    <source>
        <strain evidence="9 10">CBS 13917</strain>
    </source>
</reference>
<evidence type="ECO:0000259" key="8">
    <source>
        <dbReference type="PROSITE" id="PS51352"/>
    </source>
</evidence>
<comment type="function">
    <text evidence="5">Probable disulfide isomerase, which participates in the folding of proteins containing disulfide bonds. May act as a dithiol oxidase. Acts as a regulator of endoplasmic reticulum-mitochondria contact sites via its ability to regulate redox signals.</text>
</comment>
<feature type="transmembrane region" description="Helical" evidence="6">
    <location>
        <begin position="536"/>
        <end position="553"/>
    </location>
</feature>
<evidence type="ECO:0000256" key="4">
    <source>
        <dbReference type="ARBA" id="ARBA00023136"/>
    </source>
</evidence>
<dbReference type="RefSeq" id="XP_066803888.1">
    <property type="nucleotide sequence ID" value="XM_066945199.1"/>
</dbReference>
<feature type="domain" description="Thioredoxin" evidence="8">
    <location>
        <begin position="142"/>
        <end position="271"/>
    </location>
</feature>
<evidence type="ECO:0000256" key="2">
    <source>
        <dbReference type="ARBA" id="ARBA00022692"/>
    </source>
</evidence>
<proteinExistence type="predicted"/>
<dbReference type="PROSITE" id="PS51352">
    <property type="entry name" value="THIOREDOXIN_2"/>
    <property type="match status" value="2"/>
</dbReference>
<name>A0AAW0Z0V4_9TREE</name>
<dbReference type="InterPro" id="IPR036249">
    <property type="entry name" value="Thioredoxin-like_sf"/>
</dbReference>
<dbReference type="Gene3D" id="3.40.30.10">
    <property type="entry name" value="Glutaredoxin"/>
    <property type="match status" value="3"/>
</dbReference>
<dbReference type="EMBL" id="JBCAWK010000004">
    <property type="protein sequence ID" value="KAK8861263.1"/>
    <property type="molecule type" value="Genomic_DNA"/>
</dbReference>
<comment type="caution">
    <text evidence="9">The sequence shown here is derived from an EMBL/GenBank/DDBJ whole genome shotgun (WGS) entry which is preliminary data.</text>
</comment>
<comment type="subcellular location">
    <subcellularLocation>
        <location evidence="1">Endoplasmic reticulum membrane</location>
        <topology evidence="1">Single-pass membrane protein</topology>
    </subcellularLocation>
</comment>
<dbReference type="CDD" id="cd02961">
    <property type="entry name" value="PDI_a_family"/>
    <property type="match status" value="2"/>
</dbReference>
<protein>
    <submittedName>
        <fullName evidence="9">Protein disulfide-isomerase domain</fullName>
    </submittedName>
</protein>
<feature type="signal peptide" evidence="7">
    <location>
        <begin position="1"/>
        <end position="24"/>
    </location>
</feature>
<evidence type="ECO:0000256" key="3">
    <source>
        <dbReference type="ARBA" id="ARBA00022989"/>
    </source>
</evidence>
<dbReference type="PRINTS" id="PR00421">
    <property type="entry name" value="THIOREDOXIN"/>
</dbReference>
<dbReference type="KEGG" id="kne:92179341"/>
<dbReference type="AlphaFoldDB" id="A0AAW0Z0V4"/>
<evidence type="ECO:0000313" key="9">
    <source>
        <dbReference type="EMBL" id="KAK8861263.1"/>
    </source>
</evidence>
<dbReference type="PANTHER" id="PTHR46426">
    <property type="entry name" value="PROTEIN DISULFIDE-ISOMERASE TMX3"/>
    <property type="match status" value="1"/>
</dbReference>
<dbReference type="InterPro" id="IPR017937">
    <property type="entry name" value="Thioredoxin_CS"/>
</dbReference>
<keyword evidence="7" id="KW-0732">Signal</keyword>
<sequence length="571" mass="63498">MRLSYIAHWALAVSTSLIASPVSATTTDNDDDFQLRQLTDDNFKSNTAQGLWLIEHFSPKCGHCRAFAPTWTQLAKDKQHLERLTGFHMAQVNCLAQGDLCNSNGIKFYPQLILYIDGVPQPHYSGDRSHADLSAYIDEHSSTYSQEAMKDAEENAEGAGSRFANPVGKIAEVDELGLEALRSSGPVLTEFFAPWCGHCKRLRPIYEQLADAMKGKLNIAAVDCEDHKAFCRSVGIQGYPTIRMFHHATSTEYTGPRSLEKLSEFASKAIKVTALHSIRANDFEDVVKQNEALFLYLQNFDTTVAEQRSVKAALEPLIGSVPAYTSSDPQLYKRLSISNPPPTSVLLAFSSYSTRPVGSLPFPASQQDVNRFVQLHRFPTLVELTGANHAEFMKGDAKAIVVLGALHKGQDGTKEREQLGEIARAWKRGGRRFDQPVWFVWVDGEKWSGWLKQSYGIRKKELPAVVVIDPPNNEYYDTTIEGNKISFDGASTFSVLEGFYQHFLKPKRIETTLEWGSRSAAMTLISLGQTSVEHPFAALIILIGAVAIFVFLLQRCVGRDLKEAGITSRLD</sequence>
<feature type="chain" id="PRO_5043754767" evidence="7">
    <location>
        <begin position="25"/>
        <end position="571"/>
    </location>
</feature>
<evidence type="ECO:0000256" key="7">
    <source>
        <dbReference type="SAM" id="SignalP"/>
    </source>
</evidence>
<dbReference type="SUPFAM" id="SSF52833">
    <property type="entry name" value="Thioredoxin-like"/>
    <property type="match status" value="3"/>
</dbReference>
<gene>
    <name evidence="9" type="ORF">IAR55_002082</name>
</gene>
<evidence type="ECO:0000256" key="6">
    <source>
        <dbReference type="SAM" id="Phobius"/>
    </source>
</evidence>
<dbReference type="PROSITE" id="PS00194">
    <property type="entry name" value="THIOREDOXIN_1"/>
    <property type="match status" value="1"/>
</dbReference>
<dbReference type="GO" id="GO:0005789">
    <property type="term" value="C:endoplasmic reticulum membrane"/>
    <property type="evidence" value="ECO:0007669"/>
    <property type="project" value="UniProtKB-SubCell"/>
</dbReference>
<feature type="domain" description="Thioredoxin" evidence="8">
    <location>
        <begin position="13"/>
        <end position="140"/>
    </location>
</feature>
<dbReference type="InterPro" id="IPR052250">
    <property type="entry name" value="PDI_TMX3"/>
</dbReference>
<accession>A0AAW0Z0V4</accession>
<evidence type="ECO:0000256" key="1">
    <source>
        <dbReference type="ARBA" id="ARBA00004389"/>
    </source>
</evidence>
<dbReference type="InterPro" id="IPR013766">
    <property type="entry name" value="Thioredoxin_domain"/>
</dbReference>
<dbReference type="Pfam" id="PF13848">
    <property type="entry name" value="Thioredoxin_6"/>
    <property type="match status" value="1"/>
</dbReference>
<organism evidence="9 10">
    <name type="scientific">Kwoniella newhampshirensis</name>
    <dbReference type="NCBI Taxonomy" id="1651941"/>
    <lineage>
        <taxon>Eukaryota</taxon>
        <taxon>Fungi</taxon>
        <taxon>Dikarya</taxon>
        <taxon>Basidiomycota</taxon>
        <taxon>Agaricomycotina</taxon>
        <taxon>Tremellomycetes</taxon>
        <taxon>Tremellales</taxon>
        <taxon>Cryptococcaceae</taxon>
        <taxon>Kwoniella</taxon>
    </lineage>
</organism>